<evidence type="ECO:0000313" key="1">
    <source>
        <dbReference type="EMBL" id="ANS27069.1"/>
    </source>
</evidence>
<proteinExistence type="predicted"/>
<reference evidence="1 2" key="1">
    <citation type="submission" date="2014-07" db="EMBL/GenBank/DDBJ databases">
        <authorList>
            <person name="Zhang J.E."/>
            <person name="Yang H."/>
            <person name="Guo J."/>
            <person name="Deng Z."/>
            <person name="Luo H."/>
            <person name="Luo M."/>
            <person name="Zhao B."/>
        </authorList>
    </citation>
    <scope>NUCLEOTIDE SEQUENCE [LARGE SCALE GENOMIC DNA]</scope>
    <source>
        <strain evidence="1 2">1CP</strain>
    </source>
</reference>
<sequence>MTRTGVLELPRADFRHAHATNFRHALPALSDPHTID</sequence>
<organism evidence="1 2">
    <name type="scientific">Rhodococcus opacus</name>
    <name type="common">Nocardia opaca</name>
    <dbReference type="NCBI Taxonomy" id="37919"/>
    <lineage>
        <taxon>Bacteria</taxon>
        <taxon>Bacillati</taxon>
        <taxon>Actinomycetota</taxon>
        <taxon>Actinomycetes</taxon>
        <taxon>Mycobacteriales</taxon>
        <taxon>Nocardiaceae</taxon>
        <taxon>Rhodococcus</taxon>
    </lineage>
</organism>
<evidence type="ECO:0000313" key="2">
    <source>
        <dbReference type="Proteomes" id="UP000186108"/>
    </source>
</evidence>
<name>A0A1B1K396_RHOOP</name>
<protein>
    <submittedName>
        <fullName evidence="1">Uncharacterized protein</fullName>
    </submittedName>
</protein>
<dbReference type="Proteomes" id="UP000186108">
    <property type="component" value="Chromosome"/>
</dbReference>
<dbReference type="PATRIC" id="fig|37919.13.peg.2422"/>
<gene>
    <name evidence="1" type="ORF">R1CP_11795</name>
</gene>
<accession>A0A1B1K396</accession>
<dbReference type="EMBL" id="CP009111">
    <property type="protein sequence ID" value="ANS27069.1"/>
    <property type="molecule type" value="Genomic_DNA"/>
</dbReference>
<dbReference type="AlphaFoldDB" id="A0A1B1K396"/>